<reference evidence="2" key="1">
    <citation type="submission" date="2020-04" db="EMBL/GenBank/DDBJ databases">
        <authorList>
            <person name="Alioto T."/>
            <person name="Alioto T."/>
            <person name="Gomez Garrido J."/>
        </authorList>
    </citation>
    <scope>NUCLEOTIDE SEQUENCE</scope>
    <source>
        <strain evidence="2">A484AB</strain>
    </source>
</reference>
<protein>
    <submittedName>
        <fullName evidence="2">Uncharacterized protein</fullName>
    </submittedName>
</protein>
<keyword evidence="3" id="KW-1185">Reference proteome</keyword>
<name>A0A7D9LXA0_PARCT</name>
<evidence type="ECO:0000256" key="1">
    <source>
        <dbReference type="SAM" id="MobiDB-lite"/>
    </source>
</evidence>
<gene>
    <name evidence="2" type="ORF">PACLA_8A043294</name>
</gene>
<feature type="region of interest" description="Disordered" evidence="1">
    <location>
        <begin position="118"/>
        <end position="138"/>
    </location>
</feature>
<feature type="compositionally biased region" description="Acidic residues" evidence="1">
    <location>
        <begin position="62"/>
        <end position="79"/>
    </location>
</feature>
<dbReference type="AlphaFoldDB" id="A0A7D9LXA0"/>
<sequence>PLIQDAFAVKGCSCPFLEGGDSGSLVFVHDKNNQKQVFAYGVCEVDELLLPEQHELASSYCFDEDESESEQEIEDENETTSESFEAECKDEKSECEDGWQDKAKLECEKEWVVFQEESESDISEKEMEREERNSKKKVEASGPYFICLRLDTALENLGLEEAACFHNCGCN</sequence>
<organism evidence="2 3">
    <name type="scientific">Paramuricea clavata</name>
    <name type="common">Red gorgonian</name>
    <name type="synonym">Violescent sea-whip</name>
    <dbReference type="NCBI Taxonomy" id="317549"/>
    <lineage>
        <taxon>Eukaryota</taxon>
        <taxon>Metazoa</taxon>
        <taxon>Cnidaria</taxon>
        <taxon>Anthozoa</taxon>
        <taxon>Octocorallia</taxon>
        <taxon>Malacalcyonacea</taxon>
        <taxon>Plexauridae</taxon>
        <taxon>Paramuricea</taxon>
    </lineage>
</organism>
<proteinExistence type="predicted"/>
<feature type="non-terminal residue" evidence="2">
    <location>
        <position position="1"/>
    </location>
</feature>
<evidence type="ECO:0000313" key="2">
    <source>
        <dbReference type="EMBL" id="CAB4038719.1"/>
    </source>
</evidence>
<feature type="compositionally biased region" description="Basic and acidic residues" evidence="1">
    <location>
        <begin position="122"/>
        <end position="138"/>
    </location>
</feature>
<dbReference type="EMBL" id="CACRXK020024502">
    <property type="protein sequence ID" value="CAB4038719.1"/>
    <property type="molecule type" value="Genomic_DNA"/>
</dbReference>
<dbReference type="Proteomes" id="UP001152795">
    <property type="component" value="Unassembled WGS sequence"/>
</dbReference>
<feature type="region of interest" description="Disordered" evidence="1">
    <location>
        <begin position="61"/>
        <end position="87"/>
    </location>
</feature>
<evidence type="ECO:0000313" key="3">
    <source>
        <dbReference type="Proteomes" id="UP001152795"/>
    </source>
</evidence>
<comment type="caution">
    <text evidence="2">The sequence shown here is derived from an EMBL/GenBank/DDBJ whole genome shotgun (WGS) entry which is preliminary data.</text>
</comment>
<accession>A0A7D9LXA0</accession>